<dbReference type="InParanoid" id="G3H7Z3"/>
<name>G3H7Z3_CRIGR</name>
<reference evidence="3" key="1">
    <citation type="journal article" date="2011" name="Nat. Biotechnol.">
        <title>The genomic sequence of the Chinese hamster ovary (CHO)-K1 cell line.</title>
        <authorList>
            <person name="Xu X."/>
            <person name="Nagarajan H."/>
            <person name="Lewis N.E."/>
            <person name="Pan S."/>
            <person name="Cai Z."/>
            <person name="Liu X."/>
            <person name="Chen W."/>
            <person name="Xie M."/>
            <person name="Wang W."/>
            <person name="Hammond S."/>
            <person name="Andersen M.R."/>
            <person name="Neff N."/>
            <person name="Passarelli B."/>
            <person name="Koh W."/>
            <person name="Fan H.C."/>
            <person name="Wang J."/>
            <person name="Gui Y."/>
            <person name="Lee K.H."/>
            <person name="Betenbaugh M.J."/>
            <person name="Quake S.R."/>
            <person name="Famili I."/>
            <person name="Palsson B.O."/>
            <person name="Wang J."/>
        </authorList>
    </citation>
    <scope>NUCLEOTIDE SEQUENCE [LARGE SCALE GENOMIC DNA]</scope>
    <source>
        <strain evidence="3">CHO K1 cell line</strain>
    </source>
</reference>
<protein>
    <submittedName>
        <fullName evidence="2">Uncharacterized protein</fullName>
    </submittedName>
</protein>
<feature type="compositionally biased region" description="Basic and acidic residues" evidence="1">
    <location>
        <begin position="85"/>
        <end position="107"/>
    </location>
</feature>
<evidence type="ECO:0000313" key="3">
    <source>
        <dbReference type="Proteomes" id="UP000001075"/>
    </source>
</evidence>
<organism evidence="2 3">
    <name type="scientific">Cricetulus griseus</name>
    <name type="common">Chinese hamster</name>
    <name type="synonym">Cricetulus barabensis griseus</name>
    <dbReference type="NCBI Taxonomy" id="10029"/>
    <lineage>
        <taxon>Eukaryota</taxon>
        <taxon>Metazoa</taxon>
        <taxon>Chordata</taxon>
        <taxon>Craniata</taxon>
        <taxon>Vertebrata</taxon>
        <taxon>Euteleostomi</taxon>
        <taxon>Mammalia</taxon>
        <taxon>Eutheria</taxon>
        <taxon>Euarchontoglires</taxon>
        <taxon>Glires</taxon>
        <taxon>Rodentia</taxon>
        <taxon>Myomorpha</taxon>
        <taxon>Muroidea</taxon>
        <taxon>Cricetidae</taxon>
        <taxon>Cricetinae</taxon>
        <taxon>Cricetulus</taxon>
    </lineage>
</organism>
<gene>
    <name evidence="2" type="ORF">I79_006489</name>
</gene>
<feature type="compositionally biased region" description="Basic and acidic residues" evidence="1">
    <location>
        <begin position="47"/>
        <end position="63"/>
    </location>
</feature>
<dbReference type="EMBL" id="JH000204">
    <property type="protein sequence ID" value="EGV93409.1"/>
    <property type="molecule type" value="Genomic_DNA"/>
</dbReference>
<feature type="compositionally biased region" description="Basic and acidic residues" evidence="1">
    <location>
        <begin position="1"/>
        <end position="10"/>
    </location>
</feature>
<accession>G3H7Z3</accession>
<evidence type="ECO:0000256" key="1">
    <source>
        <dbReference type="SAM" id="MobiDB-lite"/>
    </source>
</evidence>
<evidence type="ECO:0000313" key="2">
    <source>
        <dbReference type="EMBL" id="EGV93409.1"/>
    </source>
</evidence>
<dbReference type="AlphaFoldDB" id="G3H7Z3"/>
<feature type="region of interest" description="Disordered" evidence="1">
    <location>
        <begin position="39"/>
        <end position="123"/>
    </location>
</feature>
<sequence>MSRTPREHWPKYWGTQHGRASSRPSKMGFWLETRLRRNSFSTEEQLDTSKMETKASEGDRTGPEDGGDSWPQQLPSPSIGVQKDSVQESRKQGAEIKKCKEKTSVKEKCKRPASLGAPGAAFP</sequence>
<dbReference type="Proteomes" id="UP000001075">
    <property type="component" value="Unassembled WGS sequence"/>
</dbReference>
<feature type="region of interest" description="Disordered" evidence="1">
    <location>
        <begin position="1"/>
        <end position="26"/>
    </location>
</feature>
<proteinExistence type="predicted"/>